<evidence type="ECO:0000313" key="4">
    <source>
        <dbReference type="Proteomes" id="UP001142372"/>
    </source>
</evidence>
<protein>
    <recommendedName>
        <fullName evidence="5">Peptidase</fullName>
    </recommendedName>
</protein>
<sequence>MTADTAEAGEPTPRRVSRRAKYVTLLALVVGSGLTLLASTQTWFTVHLTSAADSGAAITVAGSAAAPALTALSLAGLALTAALAIAGPIFRVVLALLGILLGVSVLISAGSALGDPLRSASAAITTATGVAGNASLHRMVERIDAGIWPTVAIIGGAILVLASAAVVVTTRLWPGPSKRYQTRFEDPDAATTATATGAATPAATDVTSEASDDDEARALAEAEQQGDGETPAAPLERDQAIDSWDELSRGEDPTR</sequence>
<reference evidence="3" key="2">
    <citation type="submission" date="2023-01" db="EMBL/GenBank/DDBJ databases">
        <authorList>
            <person name="Sun Q."/>
            <person name="Evtushenko L."/>
        </authorList>
    </citation>
    <scope>NUCLEOTIDE SEQUENCE</scope>
    <source>
        <strain evidence="3">VKM Ac-1401</strain>
    </source>
</reference>
<name>A0A9W6M1X4_9MICO</name>
<evidence type="ECO:0000256" key="1">
    <source>
        <dbReference type="SAM" id="MobiDB-lite"/>
    </source>
</evidence>
<dbReference type="RefSeq" id="WP_271178786.1">
    <property type="nucleotide sequence ID" value="NZ_BAAAJO010000003.1"/>
</dbReference>
<comment type="caution">
    <text evidence="3">The sequence shown here is derived from an EMBL/GenBank/DDBJ whole genome shotgun (WGS) entry which is preliminary data.</text>
</comment>
<feature type="transmembrane region" description="Helical" evidence="2">
    <location>
        <begin position="22"/>
        <end position="44"/>
    </location>
</feature>
<evidence type="ECO:0000313" key="3">
    <source>
        <dbReference type="EMBL" id="GLJ78197.1"/>
    </source>
</evidence>
<feature type="transmembrane region" description="Helical" evidence="2">
    <location>
        <begin position="64"/>
        <end position="85"/>
    </location>
</feature>
<dbReference type="EMBL" id="BSEN01000015">
    <property type="protein sequence ID" value="GLJ78197.1"/>
    <property type="molecule type" value="Genomic_DNA"/>
</dbReference>
<accession>A0A9W6M1X4</accession>
<feature type="transmembrane region" description="Helical" evidence="2">
    <location>
        <begin position="147"/>
        <end position="173"/>
    </location>
</feature>
<evidence type="ECO:0000256" key="2">
    <source>
        <dbReference type="SAM" id="Phobius"/>
    </source>
</evidence>
<dbReference type="InterPro" id="IPR019051">
    <property type="entry name" value="Trp_biosyn_TM_oprn/chp"/>
</dbReference>
<dbReference type="Pfam" id="PF09534">
    <property type="entry name" value="Trp_oprn_chp"/>
    <property type="match status" value="1"/>
</dbReference>
<feature type="compositionally biased region" description="Basic and acidic residues" evidence="1">
    <location>
        <begin position="235"/>
        <end position="255"/>
    </location>
</feature>
<keyword evidence="2" id="KW-0812">Transmembrane</keyword>
<evidence type="ECO:0008006" key="5">
    <source>
        <dbReference type="Google" id="ProtNLM"/>
    </source>
</evidence>
<keyword evidence="2" id="KW-0472">Membrane</keyword>
<dbReference type="AlphaFoldDB" id="A0A9W6M1X4"/>
<feature type="compositionally biased region" description="Low complexity" evidence="1">
    <location>
        <begin position="189"/>
        <end position="204"/>
    </location>
</feature>
<keyword evidence="4" id="KW-1185">Reference proteome</keyword>
<feature type="transmembrane region" description="Helical" evidence="2">
    <location>
        <begin position="92"/>
        <end position="113"/>
    </location>
</feature>
<keyword evidence="2" id="KW-1133">Transmembrane helix</keyword>
<organism evidence="3 4">
    <name type="scientific">Leifsonia poae</name>
    <dbReference type="NCBI Taxonomy" id="110933"/>
    <lineage>
        <taxon>Bacteria</taxon>
        <taxon>Bacillati</taxon>
        <taxon>Actinomycetota</taxon>
        <taxon>Actinomycetes</taxon>
        <taxon>Micrococcales</taxon>
        <taxon>Microbacteriaceae</taxon>
        <taxon>Leifsonia</taxon>
    </lineage>
</organism>
<feature type="region of interest" description="Disordered" evidence="1">
    <location>
        <begin position="177"/>
        <end position="255"/>
    </location>
</feature>
<proteinExistence type="predicted"/>
<reference evidence="3" key="1">
    <citation type="journal article" date="2014" name="Int. J. Syst. Evol. Microbiol.">
        <title>Complete genome sequence of Corynebacterium casei LMG S-19264T (=DSM 44701T), isolated from a smear-ripened cheese.</title>
        <authorList>
            <consortium name="US DOE Joint Genome Institute (JGI-PGF)"/>
            <person name="Walter F."/>
            <person name="Albersmeier A."/>
            <person name="Kalinowski J."/>
            <person name="Ruckert C."/>
        </authorList>
    </citation>
    <scope>NUCLEOTIDE SEQUENCE</scope>
    <source>
        <strain evidence="3">VKM Ac-1401</strain>
    </source>
</reference>
<dbReference type="Proteomes" id="UP001142372">
    <property type="component" value="Unassembled WGS sequence"/>
</dbReference>
<gene>
    <name evidence="3" type="ORF">GCM10017584_37710</name>
</gene>